<dbReference type="SUPFAM" id="SSF51327">
    <property type="entry name" value="Head-binding domain of phage P22 tailspike protein"/>
    <property type="match status" value="1"/>
</dbReference>
<name>A0AB38U5W9_BURGA</name>
<dbReference type="InterPro" id="IPR011050">
    <property type="entry name" value="Pectin_lyase_fold/virulence"/>
</dbReference>
<dbReference type="EMBL" id="CP104216">
    <property type="protein sequence ID" value="UWX75378.1"/>
    <property type="molecule type" value="Genomic_DNA"/>
</dbReference>
<organism evidence="1 2">
    <name type="scientific">Burkholderia gladioli</name>
    <name type="common">Pseudomonas marginata</name>
    <name type="synonym">Phytomonas marginata</name>
    <dbReference type="NCBI Taxonomy" id="28095"/>
    <lineage>
        <taxon>Bacteria</taxon>
        <taxon>Pseudomonadati</taxon>
        <taxon>Pseudomonadota</taxon>
        <taxon>Betaproteobacteria</taxon>
        <taxon>Burkholderiales</taxon>
        <taxon>Burkholderiaceae</taxon>
        <taxon>Burkholderia</taxon>
    </lineage>
</organism>
<evidence type="ECO:0000313" key="2">
    <source>
        <dbReference type="Proteomes" id="UP001059745"/>
    </source>
</evidence>
<keyword evidence="1" id="KW-0614">Plasmid</keyword>
<proteinExistence type="predicted"/>
<dbReference type="InterPro" id="IPR036730">
    <property type="entry name" value="P22_tailspike_N_sf"/>
</dbReference>
<protein>
    <submittedName>
        <fullName evidence="1">Uncharacterized protein</fullName>
    </submittedName>
</protein>
<accession>A0AB38U5W9</accession>
<dbReference type="Proteomes" id="UP001059745">
    <property type="component" value="Plasmid unnamed1"/>
</dbReference>
<dbReference type="AlphaFoldDB" id="A0AB38U5W9"/>
<dbReference type="SUPFAM" id="SSF51126">
    <property type="entry name" value="Pectin lyase-like"/>
    <property type="match status" value="1"/>
</dbReference>
<dbReference type="InterPro" id="IPR012334">
    <property type="entry name" value="Pectin_lyas_fold"/>
</dbReference>
<sequence length="646" mass="68451">MGNMVLNPIAFFTDTQGNPLQGGSVYVGVADTNPVTNPVTVYQDPAMTIPMTQPLRTVGGYVSLNGSPQPIYTNVPSYSLMALDSRGDVTLALPNYTNMFANQSGAGGAAQIGFDGTTLDQVIKLRLNRVVDSITALRSLSKSLYSRAFVTGYYLPHDGGGGPYQLDPNDNSTADNGGTVIVALDGGRWKLQHTGSVSARQFGAKGDNSTDDTTSLQAWLNCGLGSWFLPEGNFCHTGLTIPQIVQFTLFGVGPSSVFVQKGGAIGFPSMATNCFNSGGTIRDLAFDGTAGTGNTLDTTYCQKLYLQNLYFNNVPPTFCSIKLDGNPTSGTYAHDVKLEKIGIYSTTAGNAGIALGSYHSDSSIDGFWMDGQFQTNYCLLALQGAMTTYVSNSHPYNAKINVVKLQGGNTHCRWDNVTFDNALQDTFYMLNTVNNQFTNCFFQSTNPGKHAIVFDNSYNNNLTNIKFEAPFGTAAAAFQEVNGSSGNKMSLFQLDDPAHWTAIANYAGFGSFVTGCQFYAPYNTIYPLSGTAQTPQAQNTGKDFGANGGSGGAYGNEAWCVALGGYVLMATVYVDSTPAAGQTYTFNLRKNGSSIAGVILNSGSFGSTFAPGPQNPVNVGDQLAIQSIFSPTSGSATPRYAVVMAG</sequence>
<dbReference type="Gene3D" id="2.160.20.10">
    <property type="entry name" value="Single-stranded right-handed beta-helix, Pectin lyase-like"/>
    <property type="match status" value="1"/>
</dbReference>
<dbReference type="RefSeq" id="WP_260531937.1">
    <property type="nucleotide sequence ID" value="NZ_CP104216.1"/>
</dbReference>
<dbReference type="Gene3D" id="2.170.14.10">
    <property type="entry name" value="Phage P22 tailspike-like, N-terminal domain"/>
    <property type="match status" value="1"/>
</dbReference>
<geneLocation type="plasmid" evidence="1 2">
    <name>unnamed1</name>
</geneLocation>
<reference evidence="1" key="1">
    <citation type="submission" date="2022-09" db="EMBL/GenBank/DDBJ databases">
        <title>Genomic of Burkholderia gladioli.</title>
        <authorList>
            <person name="Wu H."/>
        </authorList>
    </citation>
    <scope>NUCLEOTIDE SEQUENCE</scope>
    <source>
        <strain evidence="1">ZN-S4</strain>
        <plasmid evidence="1">unnamed1</plasmid>
    </source>
</reference>
<evidence type="ECO:0000313" key="1">
    <source>
        <dbReference type="EMBL" id="UWX75378.1"/>
    </source>
</evidence>
<gene>
    <name evidence="1" type="ORF">NYZ96_35125</name>
</gene>